<keyword evidence="2" id="KW-1185">Reference proteome</keyword>
<name>A0ABP0ZEL7_9ASCO</name>
<gene>
    <name evidence="1" type="ORF">LODBEIA_P05430</name>
</gene>
<evidence type="ECO:0000313" key="2">
    <source>
        <dbReference type="Proteomes" id="UP001497383"/>
    </source>
</evidence>
<organism evidence="1 2">
    <name type="scientific">Lodderomyces beijingensis</name>
    <dbReference type="NCBI Taxonomy" id="1775926"/>
    <lineage>
        <taxon>Eukaryota</taxon>
        <taxon>Fungi</taxon>
        <taxon>Dikarya</taxon>
        <taxon>Ascomycota</taxon>
        <taxon>Saccharomycotina</taxon>
        <taxon>Pichiomycetes</taxon>
        <taxon>Debaryomycetaceae</taxon>
        <taxon>Candida/Lodderomyces clade</taxon>
        <taxon>Lodderomyces</taxon>
    </lineage>
</organism>
<dbReference type="EMBL" id="OZ022405">
    <property type="protein sequence ID" value="CAK9435925.1"/>
    <property type="molecule type" value="Genomic_DNA"/>
</dbReference>
<dbReference type="Proteomes" id="UP001497383">
    <property type="component" value="Chromosome 1"/>
</dbReference>
<accession>A0ABP0ZEL7</accession>
<reference evidence="1 2" key="1">
    <citation type="submission" date="2024-03" db="EMBL/GenBank/DDBJ databases">
        <authorList>
            <person name="Brejova B."/>
        </authorList>
    </citation>
    <scope>NUCLEOTIDE SEQUENCE [LARGE SCALE GENOMIC DNA]</scope>
    <source>
        <strain evidence="1 2">CBS 14171</strain>
    </source>
</reference>
<sequence>MIKAKRGPIPDPSPRKSSLLIAKRTIEAADSEDEWVPLRISSTENRNKTAEARGEPVDLERNPVRDSFISGHDGMLRNICLERMMWQK</sequence>
<dbReference type="RefSeq" id="XP_066827481.1">
    <property type="nucleotide sequence ID" value="XM_066975761.1"/>
</dbReference>
<dbReference type="GeneID" id="92205739"/>
<proteinExistence type="predicted"/>
<evidence type="ECO:0000313" key="1">
    <source>
        <dbReference type="EMBL" id="CAK9435925.1"/>
    </source>
</evidence>
<protein>
    <submittedName>
        <fullName evidence="1">Uncharacterized protein</fullName>
    </submittedName>
</protein>